<evidence type="ECO:0000313" key="1">
    <source>
        <dbReference type="EMBL" id="MBB4106486.1"/>
    </source>
</evidence>
<reference evidence="1 2" key="1">
    <citation type="submission" date="2020-08" db="EMBL/GenBank/DDBJ databases">
        <title>Genomic Encyclopedia of Type Strains, Phase IV (KMG-IV): sequencing the most valuable type-strain genomes for metagenomic binning, comparative biology and taxonomic classification.</title>
        <authorList>
            <person name="Goeker M."/>
        </authorList>
    </citation>
    <scope>NUCLEOTIDE SEQUENCE [LARGE SCALE GENOMIC DNA]</scope>
    <source>
        <strain evidence="1 2">DSM 100774</strain>
    </source>
</reference>
<proteinExistence type="predicted"/>
<sequence length="139" mass="15878">MSGFKKKNSICFSIDQSWFFYPIFAPQMMNYLRKKLWKNIFGLLVLGLLATKFFAFSLSTFLSSDHAYAVEKSSEENKGKEEESFDKLKKKMLILDSSLTACLNPFLADQSTVNKYAHCFSPYSFPAKNVPTPPPDIFS</sequence>
<accession>A0A7W6K914</accession>
<dbReference type="Proteomes" id="UP000532273">
    <property type="component" value="Unassembled WGS sequence"/>
</dbReference>
<comment type="caution">
    <text evidence="1">The sequence shown here is derived from an EMBL/GenBank/DDBJ whole genome shotgun (WGS) entry which is preliminary data.</text>
</comment>
<protein>
    <submittedName>
        <fullName evidence="1">Uncharacterized protein</fullName>
    </submittedName>
</protein>
<gene>
    <name evidence="1" type="ORF">GGQ60_000446</name>
</gene>
<dbReference type="AlphaFoldDB" id="A0A7W6K914"/>
<name>A0A7W6K914_9SPHI</name>
<evidence type="ECO:0000313" key="2">
    <source>
        <dbReference type="Proteomes" id="UP000532273"/>
    </source>
</evidence>
<dbReference type="EMBL" id="JACIEF010000001">
    <property type="protein sequence ID" value="MBB4106486.1"/>
    <property type="molecule type" value="Genomic_DNA"/>
</dbReference>
<organism evidence="1 2">
    <name type="scientific">Pedobacter zeae</name>
    <dbReference type="NCBI Taxonomy" id="1737356"/>
    <lineage>
        <taxon>Bacteria</taxon>
        <taxon>Pseudomonadati</taxon>
        <taxon>Bacteroidota</taxon>
        <taxon>Sphingobacteriia</taxon>
        <taxon>Sphingobacteriales</taxon>
        <taxon>Sphingobacteriaceae</taxon>
        <taxon>Pedobacter</taxon>
    </lineage>
</organism>
<dbReference type="RefSeq" id="WP_183759756.1">
    <property type="nucleotide sequence ID" value="NZ_BMHZ01000002.1"/>
</dbReference>